<dbReference type="PROSITE" id="PS50011">
    <property type="entry name" value="PROTEIN_KINASE_DOM"/>
    <property type="match status" value="1"/>
</dbReference>
<keyword evidence="2" id="KW-0808">Transferase</keyword>
<dbReference type="GO" id="GO:0004674">
    <property type="term" value="F:protein serine/threonine kinase activity"/>
    <property type="evidence" value="ECO:0007669"/>
    <property type="project" value="UniProtKB-KW"/>
</dbReference>
<feature type="coiled-coil region" evidence="7">
    <location>
        <begin position="16"/>
        <end position="43"/>
    </location>
</feature>
<evidence type="ECO:0000256" key="7">
    <source>
        <dbReference type="SAM" id="Coils"/>
    </source>
</evidence>
<dbReference type="InterPro" id="IPR001245">
    <property type="entry name" value="Ser-Thr/Tyr_kinase_cat_dom"/>
</dbReference>
<evidence type="ECO:0000256" key="3">
    <source>
        <dbReference type="ARBA" id="ARBA00022741"/>
    </source>
</evidence>
<sequence length="939" mass="102382">MLEGMSDEPHNTDAELLKCKLELERYKEELERCRADLELYSARAEKSHDEKGRFSRFDAQTVPILSQTKGSSSVVVISDFVKVAVGAPLELSVEDLARISEEHDLWTGMWKFSLLQGNETLRDHVQRKVDAGDCHGPSVLGHMIYASPKGLKQFRMTSVQDADKLSSLMWSNVAHHKQEWRSQVKNIRSGNYNPLDIRGVQFAVPGTSTSSGFFKTITWPVVVLEPSGNRYWGMMQQVTPMSTDAERAWALRDLLTVKHTPACISVVSQETGRLLWQNAASMEMFGCHGIFNVEKCGPVESNGRPAPDESEGPSTSQHKIEGPTSLKNSREASSEHWSTAMDQQYAQYAHGGSGNFMNLLFGHEDSVLNKLLAVVRAGRTYRTQVEIVNPELRSLMGLVTGEEAHHDVQVLMSKDPVTLEAVYTISQIDVTSAVVAQRELQQAHFQLAEEKVRTEALLTRQRELIECIGWVSEVGRSAVGDTRAAELIEGVWRQMVISGGAGRVGGEMSSSQSLGRTSNGSSYAAGASESSSEDAAEVTMLELLGEGAYGKVYRGTWRNMVVAVKCMVLPIKMSGAEKRERMAIVEAAISSSLSHPNIVRTFTYSMKPVRDSAAAGIGGYYAPAAALSAAQSAQQAEPSGVLSGIIPPSKRSNLGAVSAFMVQIVQELCDFGSLREALDRKAFNLADGNVNYPAVLETALDIARGMKHLHGSNILHADLKAHNILLLSTAGGGRGVTAKISDFGLSLKLNQVETHVSNMFQGTMTHMAPETLLDGQQSNAADVYAFGITLWELYTGGHPFKGIPQAMLGHQVAHENVRPVFPPGTPNEYEVLTELCWQTAPAGRPAFDDLEGILSEMCEIVGPCNVQVQGRVPLREERVQALSSSWDILVETMSQSNSYHMPLTQQGLHAVGSYGLPSDFVSAGRSSRLKGNVLPTLPE</sequence>
<feature type="region of interest" description="Disordered" evidence="8">
    <location>
        <begin position="298"/>
        <end position="337"/>
    </location>
</feature>
<evidence type="ECO:0000259" key="9">
    <source>
        <dbReference type="PROSITE" id="PS50011"/>
    </source>
</evidence>
<name>A0A250X5E3_9CHLO</name>
<feature type="binding site" evidence="6">
    <location>
        <position position="572"/>
    </location>
    <ligand>
        <name>ATP</name>
        <dbReference type="ChEBI" id="CHEBI:30616"/>
    </ligand>
</feature>
<proteinExistence type="predicted"/>
<feature type="domain" description="Protein kinase" evidence="9">
    <location>
        <begin position="538"/>
        <end position="854"/>
    </location>
</feature>
<dbReference type="InterPro" id="IPR011009">
    <property type="entry name" value="Kinase-like_dom_sf"/>
</dbReference>
<keyword evidence="1" id="KW-0723">Serine/threonine-protein kinase</keyword>
<dbReference type="InterPro" id="IPR008271">
    <property type="entry name" value="Ser/Thr_kinase_AS"/>
</dbReference>
<gene>
    <name evidence="10" type="ORF">CEUSTIGMA_g5581.t1</name>
</gene>
<keyword evidence="7" id="KW-0175">Coiled coil</keyword>
<dbReference type="PRINTS" id="PR00109">
    <property type="entry name" value="TYRKINASE"/>
</dbReference>
<feature type="compositionally biased region" description="Polar residues" evidence="8">
    <location>
        <begin position="508"/>
        <end position="517"/>
    </location>
</feature>
<dbReference type="InterPro" id="IPR017441">
    <property type="entry name" value="Protein_kinase_ATP_BS"/>
</dbReference>
<dbReference type="OrthoDB" id="4062651at2759"/>
<evidence type="ECO:0000256" key="1">
    <source>
        <dbReference type="ARBA" id="ARBA00022527"/>
    </source>
</evidence>
<evidence type="ECO:0000256" key="5">
    <source>
        <dbReference type="ARBA" id="ARBA00022840"/>
    </source>
</evidence>
<dbReference type="Proteomes" id="UP000232323">
    <property type="component" value="Unassembled WGS sequence"/>
</dbReference>
<keyword evidence="5 6" id="KW-0067">ATP-binding</keyword>
<accession>A0A250X5E3</accession>
<dbReference type="SMART" id="SM00220">
    <property type="entry name" value="S_TKc"/>
    <property type="match status" value="1"/>
</dbReference>
<dbReference type="PROSITE" id="PS00108">
    <property type="entry name" value="PROTEIN_KINASE_ST"/>
    <property type="match status" value="1"/>
</dbReference>
<dbReference type="Gene3D" id="1.10.510.10">
    <property type="entry name" value="Transferase(Phosphotransferase) domain 1"/>
    <property type="match status" value="1"/>
</dbReference>
<evidence type="ECO:0000256" key="8">
    <source>
        <dbReference type="SAM" id="MobiDB-lite"/>
    </source>
</evidence>
<dbReference type="InterPro" id="IPR000719">
    <property type="entry name" value="Prot_kinase_dom"/>
</dbReference>
<evidence type="ECO:0000313" key="10">
    <source>
        <dbReference type="EMBL" id="GAX78139.1"/>
    </source>
</evidence>
<reference evidence="10 11" key="1">
    <citation type="submission" date="2017-08" db="EMBL/GenBank/DDBJ databases">
        <title>Acidophilic green algal genome provides insights into adaptation to an acidic environment.</title>
        <authorList>
            <person name="Hirooka S."/>
            <person name="Hirose Y."/>
            <person name="Kanesaki Y."/>
            <person name="Higuchi S."/>
            <person name="Fujiwara T."/>
            <person name="Onuma R."/>
            <person name="Era A."/>
            <person name="Ohbayashi R."/>
            <person name="Uzuka A."/>
            <person name="Nozaki H."/>
            <person name="Yoshikawa H."/>
            <person name="Miyagishima S.Y."/>
        </authorList>
    </citation>
    <scope>NUCLEOTIDE SEQUENCE [LARGE SCALE GENOMIC DNA]</scope>
    <source>
        <strain evidence="10 11">NIES-2499</strain>
    </source>
</reference>
<dbReference type="PANTHER" id="PTHR44329:SF214">
    <property type="entry name" value="PROTEIN KINASE DOMAIN-CONTAINING PROTEIN"/>
    <property type="match status" value="1"/>
</dbReference>
<dbReference type="InterPro" id="IPR051681">
    <property type="entry name" value="Ser/Thr_Kinases-Pseudokinases"/>
</dbReference>
<dbReference type="EMBL" id="BEGY01000030">
    <property type="protein sequence ID" value="GAX78139.1"/>
    <property type="molecule type" value="Genomic_DNA"/>
</dbReference>
<dbReference type="Pfam" id="PF07714">
    <property type="entry name" value="PK_Tyr_Ser-Thr"/>
    <property type="match status" value="2"/>
</dbReference>
<comment type="caution">
    <text evidence="10">The sequence shown here is derived from an EMBL/GenBank/DDBJ whole genome shotgun (WGS) entry which is preliminary data.</text>
</comment>
<dbReference type="STRING" id="1157962.A0A250X5E3"/>
<feature type="region of interest" description="Disordered" evidence="8">
    <location>
        <begin position="503"/>
        <end position="529"/>
    </location>
</feature>
<protein>
    <recommendedName>
        <fullName evidence="9">Protein kinase domain-containing protein</fullName>
    </recommendedName>
</protein>
<feature type="compositionally biased region" description="Low complexity" evidence="8">
    <location>
        <begin position="518"/>
        <end position="529"/>
    </location>
</feature>
<keyword evidence="3 6" id="KW-0547">Nucleotide-binding</keyword>
<dbReference type="GO" id="GO:0005524">
    <property type="term" value="F:ATP binding"/>
    <property type="evidence" value="ECO:0007669"/>
    <property type="project" value="UniProtKB-UniRule"/>
</dbReference>
<evidence type="ECO:0000256" key="4">
    <source>
        <dbReference type="ARBA" id="ARBA00022777"/>
    </source>
</evidence>
<dbReference type="SUPFAM" id="SSF56112">
    <property type="entry name" value="Protein kinase-like (PK-like)"/>
    <property type="match status" value="1"/>
</dbReference>
<keyword evidence="11" id="KW-1185">Reference proteome</keyword>
<dbReference type="Gene3D" id="3.30.200.20">
    <property type="entry name" value="Phosphorylase Kinase, domain 1"/>
    <property type="match status" value="1"/>
</dbReference>
<dbReference type="AlphaFoldDB" id="A0A250X5E3"/>
<keyword evidence="4" id="KW-0418">Kinase</keyword>
<dbReference type="PROSITE" id="PS00107">
    <property type="entry name" value="PROTEIN_KINASE_ATP"/>
    <property type="match status" value="1"/>
</dbReference>
<organism evidence="10 11">
    <name type="scientific">Chlamydomonas eustigma</name>
    <dbReference type="NCBI Taxonomy" id="1157962"/>
    <lineage>
        <taxon>Eukaryota</taxon>
        <taxon>Viridiplantae</taxon>
        <taxon>Chlorophyta</taxon>
        <taxon>core chlorophytes</taxon>
        <taxon>Chlorophyceae</taxon>
        <taxon>CS clade</taxon>
        <taxon>Chlamydomonadales</taxon>
        <taxon>Chlamydomonadaceae</taxon>
        <taxon>Chlamydomonas</taxon>
    </lineage>
</organism>
<dbReference type="PANTHER" id="PTHR44329">
    <property type="entry name" value="SERINE/THREONINE-PROTEIN KINASE TNNI3K-RELATED"/>
    <property type="match status" value="1"/>
</dbReference>
<evidence type="ECO:0000256" key="2">
    <source>
        <dbReference type="ARBA" id="ARBA00022679"/>
    </source>
</evidence>
<evidence type="ECO:0000313" key="11">
    <source>
        <dbReference type="Proteomes" id="UP000232323"/>
    </source>
</evidence>
<evidence type="ECO:0000256" key="6">
    <source>
        <dbReference type="PROSITE-ProRule" id="PRU10141"/>
    </source>
</evidence>